<accession>A0A368KYJ8</accession>
<keyword evidence="3 10" id="KW-0808">Transferase</keyword>
<keyword evidence="7 10" id="KW-0472">Membrane</keyword>
<gene>
    <name evidence="10 11" type="primary">plsY</name>
    <name evidence="11" type="ORF">DU000_12345</name>
</gene>
<evidence type="ECO:0000256" key="10">
    <source>
        <dbReference type="HAMAP-Rule" id="MF_01043"/>
    </source>
</evidence>
<evidence type="ECO:0000256" key="8">
    <source>
        <dbReference type="ARBA" id="ARBA00023209"/>
    </source>
</evidence>
<evidence type="ECO:0000256" key="4">
    <source>
        <dbReference type="ARBA" id="ARBA00022692"/>
    </source>
</evidence>
<keyword evidence="11" id="KW-0012">Acyltransferase</keyword>
<keyword evidence="8 10" id="KW-0594">Phospholipid biosynthesis</keyword>
<dbReference type="Pfam" id="PF02660">
    <property type="entry name" value="G3P_acyltransf"/>
    <property type="match status" value="1"/>
</dbReference>
<dbReference type="SMART" id="SM01207">
    <property type="entry name" value="G3P_acyltransf"/>
    <property type="match status" value="1"/>
</dbReference>
<dbReference type="NCBIfam" id="TIGR00023">
    <property type="entry name" value="glycerol-3-phosphate 1-O-acyltransferase PlsY"/>
    <property type="match status" value="1"/>
</dbReference>
<sequence length="196" mass="21043">MSLVWIMAAYLVGSLSFAILVSKVFHMADPRSYGSGNPGATNVLRSGNKIAAALTLIGDALKGWLIVFLCQRYATNVTDGLIALVAVAVFMGHLYPIFFKFRGGKGVATAAGILFALNLTLGAATVAVWLATVLIFRISSLGALVASLFAPFFYILHQGIDAIAMAIMVMCGWLLYRHRDNIARLMQGKESKVGKK</sequence>
<dbReference type="GO" id="GO:0043772">
    <property type="term" value="F:acyl-phosphate glycerol-3-phosphate acyltransferase activity"/>
    <property type="evidence" value="ECO:0007669"/>
    <property type="project" value="UniProtKB-UniRule"/>
</dbReference>
<keyword evidence="4 10" id="KW-0812">Transmembrane</keyword>
<dbReference type="RefSeq" id="WP_114403716.1">
    <property type="nucleotide sequence ID" value="NZ_QPGB01000007.1"/>
</dbReference>
<evidence type="ECO:0000256" key="9">
    <source>
        <dbReference type="ARBA" id="ARBA00023264"/>
    </source>
</evidence>
<dbReference type="EMBL" id="QPGB01000007">
    <property type="protein sequence ID" value="RCS56507.1"/>
    <property type="molecule type" value="Genomic_DNA"/>
</dbReference>
<evidence type="ECO:0000256" key="1">
    <source>
        <dbReference type="ARBA" id="ARBA00022475"/>
    </source>
</evidence>
<dbReference type="UniPathway" id="UPA00085"/>
<comment type="function">
    <text evidence="10">Catalyzes the transfer of an acyl group from acyl-phosphate (acyl-PO(4)) to glycerol-3-phosphate (G3P) to form lysophosphatidic acid (LPA). This enzyme utilizes acyl-phosphate as fatty acyl donor, but not acyl-CoA or acyl-ACP.</text>
</comment>
<keyword evidence="5 10" id="KW-1133">Transmembrane helix</keyword>
<comment type="similarity">
    <text evidence="10">Belongs to the PlsY family.</text>
</comment>
<evidence type="ECO:0000313" key="12">
    <source>
        <dbReference type="Proteomes" id="UP000252357"/>
    </source>
</evidence>
<organism evidence="11 12">
    <name type="scientific">Parvibium lacunae</name>
    <dbReference type="NCBI Taxonomy" id="1888893"/>
    <lineage>
        <taxon>Bacteria</taxon>
        <taxon>Pseudomonadati</taxon>
        <taxon>Pseudomonadota</taxon>
        <taxon>Betaproteobacteria</taxon>
        <taxon>Burkholderiales</taxon>
        <taxon>Alcaligenaceae</taxon>
        <taxon>Parvibium</taxon>
    </lineage>
</organism>
<comment type="subunit">
    <text evidence="10">Probably interacts with PlsX.</text>
</comment>
<comment type="catalytic activity">
    <reaction evidence="10">
        <text>an acyl phosphate + sn-glycerol 3-phosphate = a 1-acyl-sn-glycero-3-phosphate + phosphate</text>
        <dbReference type="Rhea" id="RHEA:34075"/>
        <dbReference type="ChEBI" id="CHEBI:43474"/>
        <dbReference type="ChEBI" id="CHEBI:57597"/>
        <dbReference type="ChEBI" id="CHEBI:57970"/>
        <dbReference type="ChEBI" id="CHEBI:59918"/>
        <dbReference type="EC" id="2.3.1.275"/>
    </reaction>
</comment>
<dbReference type="HAMAP" id="MF_01043">
    <property type="entry name" value="PlsY"/>
    <property type="match status" value="1"/>
</dbReference>
<evidence type="ECO:0000313" key="11">
    <source>
        <dbReference type="EMBL" id="RCS56507.1"/>
    </source>
</evidence>
<keyword evidence="2 10" id="KW-0444">Lipid biosynthesis</keyword>
<dbReference type="GO" id="GO:0005886">
    <property type="term" value="C:plasma membrane"/>
    <property type="evidence" value="ECO:0007669"/>
    <property type="project" value="UniProtKB-SubCell"/>
</dbReference>
<proteinExistence type="inferred from homology"/>
<reference evidence="11 12" key="1">
    <citation type="journal article" date="2018" name="Int. J. Syst. Evol. Microbiol.">
        <title>Parvibium lacunae gen. nov., sp. nov., a new member of the family Alcaligenaceae isolated from a freshwater pond.</title>
        <authorList>
            <person name="Chen W.M."/>
            <person name="Xie P.B."/>
            <person name="Hsu M.Y."/>
            <person name="Sheu S.Y."/>
        </authorList>
    </citation>
    <scope>NUCLEOTIDE SEQUENCE [LARGE SCALE GENOMIC DNA]</scope>
    <source>
        <strain evidence="11 12">KMB9</strain>
    </source>
</reference>
<dbReference type="Proteomes" id="UP000252357">
    <property type="component" value="Unassembled WGS sequence"/>
</dbReference>
<feature type="transmembrane region" description="Helical" evidence="10">
    <location>
        <begin position="111"/>
        <end position="136"/>
    </location>
</feature>
<comment type="caution">
    <text evidence="11">The sequence shown here is derived from an EMBL/GenBank/DDBJ whole genome shotgun (WGS) entry which is preliminary data.</text>
</comment>
<keyword evidence="1 10" id="KW-1003">Cell membrane</keyword>
<keyword evidence="9 10" id="KW-1208">Phospholipid metabolism</keyword>
<dbReference type="PANTHER" id="PTHR30309:SF0">
    <property type="entry name" value="GLYCEROL-3-PHOSPHATE ACYLTRANSFERASE-RELATED"/>
    <property type="match status" value="1"/>
</dbReference>
<evidence type="ECO:0000256" key="6">
    <source>
        <dbReference type="ARBA" id="ARBA00023098"/>
    </source>
</evidence>
<keyword evidence="12" id="KW-1185">Reference proteome</keyword>
<protein>
    <recommendedName>
        <fullName evidence="10">Glycerol-3-phosphate acyltransferase</fullName>
    </recommendedName>
    <alternativeName>
        <fullName evidence="10">Acyl-PO4 G3P acyltransferase</fullName>
    </alternativeName>
    <alternativeName>
        <fullName evidence="10">Acyl-phosphate--glycerol-3-phosphate acyltransferase</fullName>
    </alternativeName>
    <alternativeName>
        <fullName evidence="10">G3P acyltransferase</fullName>
        <shortName evidence="10">GPAT</shortName>
        <ecNumber evidence="10">2.3.1.275</ecNumber>
    </alternativeName>
    <alternativeName>
        <fullName evidence="10">Lysophosphatidic acid synthase</fullName>
        <shortName evidence="10">LPA synthase</shortName>
    </alternativeName>
</protein>
<evidence type="ECO:0000256" key="3">
    <source>
        <dbReference type="ARBA" id="ARBA00022679"/>
    </source>
</evidence>
<comment type="pathway">
    <text evidence="10">Lipid metabolism; phospholipid metabolism.</text>
</comment>
<dbReference type="InterPro" id="IPR003811">
    <property type="entry name" value="G3P_acylTferase_PlsY"/>
</dbReference>
<dbReference type="AlphaFoldDB" id="A0A368KYJ8"/>
<feature type="transmembrane region" description="Helical" evidence="10">
    <location>
        <begin position="6"/>
        <end position="25"/>
    </location>
</feature>
<name>A0A368KYJ8_9BURK</name>
<feature type="transmembrane region" description="Helical" evidence="10">
    <location>
        <begin position="148"/>
        <end position="176"/>
    </location>
</feature>
<evidence type="ECO:0000256" key="5">
    <source>
        <dbReference type="ARBA" id="ARBA00022989"/>
    </source>
</evidence>
<keyword evidence="6 10" id="KW-0443">Lipid metabolism</keyword>
<dbReference type="EC" id="2.3.1.275" evidence="10"/>
<feature type="transmembrane region" description="Helical" evidence="10">
    <location>
        <begin position="80"/>
        <end position="99"/>
    </location>
</feature>
<comment type="subcellular location">
    <subcellularLocation>
        <location evidence="10">Cell membrane</location>
        <topology evidence="10">Multi-pass membrane protein</topology>
    </subcellularLocation>
</comment>
<dbReference type="PANTHER" id="PTHR30309">
    <property type="entry name" value="INNER MEMBRANE PROTEIN YGIH"/>
    <property type="match status" value="1"/>
</dbReference>
<dbReference type="OrthoDB" id="9777124at2"/>
<evidence type="ECO:0000256" key="2">
    <source>
        <dbReference type="ARBA" id="ARBA00022516"/>
    </source>
</evidence>
<evidence type="ECO:0000256" key="7">
    <source>
        <dbReference type="ARBA" id="ARBA00023136"/>
    </source>
</evidence>
<dbReference type="GO" id="GO:0008654">
    <property type="term" value="P:phospholipid biosynthetic process"/>
    <property type="evidence" value="ECO:0007669"/>
    <property type="project" value="UniProtKB-UniRule"/>
</dbReference>